<evidence type="ECO:0000256" key="8">
    <source>
        <dbReference type="ARBA" id="ARBA00023159"/>
    </source>
</evidence>
<dbReference type="InterPro" id="IPR013150">
    <property type="entry name" value="TFIIB_cyclin"/>
</dbReference>
<evidence type="ECO:0000256" key="11">
    <source>
        <dbReference type="ARBA" id="ARBA00031009"/>
    </source>
</evidence>
<dbReference type="PROSITE" id="PS51134">
    <property type="entry name" value="ZF_TFIIB"/>
    <property type="match status" value="1"/>
</dbReference>
<dbReference type="PRINTS" id="PR00685">
    <property type="entry name" value="TIFACTORIIB"/>
</dbReference>
<keyword evidence="9" id="KW-0804">Transcription</keyword>
<feature type="region of interest" description="Disordered" evidence="14">
    <location>
        <begin position="511"/>
        <end position="538"/>
    </location>
</feature>
<dbReference type="CDD" id="cd20554">
    <property type="entry name" value="CYCLIN_TFIIIB90_rpt2"/>
    <property type="match status" value="1"/>
</dbReference>
<dbReference type="Gene3D" id="1.20.5.650">
    <property type="entry name" value="Single helix bin"/>
    <property type="match status" value="1"/>
</dbReference>
<dbReference type="SUPFAM" id="SSF57783">
    <property type="entry name" value="Zinc beta-ribbon"/>
    <property type="match status" value="1"/>
</dbReference>
<evidence type="ECO:0000256" key="7">
    <source>
        <dbReference type="ARBA" id="ARBA00023015"/>
    </source>
</evidence>
<keyword evidence="10" id="KW-0539">Nucleus</keyword>
<evidence type="ECO:0000256" key="9">
    <source>
        <dbReference type="ARBA" id="ARBA00023163"/>
    </source>
</evidence>
<keyword evidence="13" id="KW-0175">Coiled coil</keyword>
<feature type="region of interest" description="Disordered" evidence="14">
    <location>
        <begin position="632"/>
        <end position="722"/>
    </location>
</feature>
<dbReference type="GO" id="GO:0001006">
    <property type="term" value="F:RNA polymerase III type 3 promoter sequence-specific DNA binding"/>
    <property type="evidence" value="ECO:0007669"/>
    <property type="project" value="TreeGrafter"/>
</dbReference>
<evidence type="ECO:0000256" key="3">
    <source>
        <dbReference type="ARBA" id="ARBA00022723"/>
    </source>
</evidence>
<dbReference type="GO" id="GO:0070897">
    <property type="term" value="P:transcription preinitiation complex assembly"/>
    <property type="evidence" value="ECO:0007669"/>
    <property type="project" value="InterPro"/>
</dbReference>
<dbReference type="AlphaFoldDB" id="A0A1E1XCG8"/>
<keyword evidence="16" id="KW-0648">Protein biosynthesis</keyword>
<dbReference type="SMART" id="SM00385">
    <property type="entry name" value="CYCLIN"/>
    <property type="match status" value="2"/>
</dbReference>
<dbReference type="FunFam" id="2.20.25.10:FF:000012">
    <property type="entry name" value="Putative transcription factor IIIB 90 kDa subunit"/>
    <property type="match status" value="1"/>
</dbReference>
<dbReference type="InterPro" id="IPR036915">
    <property type="entry name" value="Cyclin-like_sf"/>
</dbReference>
<reference evidence="16" key="1">
    <citation type="journal article" date="2017" name="Front. Cell. Infect. Microbiol.">
        <title>The Distinct Transcriptional Response of the Midgut of Amblyomma sculptum and Amblyomma aureolatum Ticks to Rickettsia rickettsii Correlates to Their Differences in Susceptibility to Infection.</title>
        <authorList>
            <person name="Martins L.A."/>
            <person name="Galletti M.F.B.M."/>
            <person name="Ribeiro J.M."/>
            <person name="Fujita A."/>
            <person name="Costa F.B."/>
            <person name="Labruna M.B."/>
            <person name="Daffre S."/>
            <person name="Fogaca A.C."/>
        </authorList>
    </citation>
    <scope>NUCLEOTIDE SEQUENCE</scope>
</reference>
<evidence type="ECO:0000259" key="15">
    <source>
        <dbReference type="PROSITE" id="PS51134"/>
    </source>
</evidence>
<feature type="compositionally biased region" description="Low complexity" evidence="14">
    <location>
        <begin position="574"/>
        <end position="587"/>
    </location>
</feature>
<evidence type="ECO:0000313" key="16">
    <source>
        <dbReference type="EMBL" id="JAT96899.1"/>
    </source>
</evidence>
<feature type="compositionally biased region" description="Acidic residues" evidence="14">
    <location>
        <begin position="666"/>
        <end position="689"/>
    </location>
</feature>
<dbReference type="GO" id="GO:0017025">
    <property type="term" value="F:TBP-class protein binding"/>
    <property type="evidence" value="ECO:0007669"/>
    <property type="project" value="InterPro"/>
</dbReference>
<feature type="region of interest" description="Disordered" evidence="14">
    <location>
        <begin position="402"/>
        <end position="437"/>
    </location>
</feature>
<feature type="compositionally biased region" description="Basic residues" evidence="14">
    <location>
        <begin position="524"/>
        <end position="533"/>
    </location>
</feature>
<dbReference type="Pfam" id="PF07741">
    <property type="entry name" value="BRF1"/>
    <property type="match status" value="1"/>
</dbReference>
<evidence type="ECO:0000256" key="4">
    <source>
        <dbReference type="ARBA" id="ARBA00022737"/>
    </source>
</evidence>
<dbReference type="GO" id="GO:0008270">
    <property type="term" value="F:zinc ion binding"/>
    <property type="evidence" value="ECO:0007669"/>
    <property type="project" value="UniProtKB-KW"/>
</dbReference>
<keyword evidence="3" id="KW-0479">Metal-binding</keyword>
<feature type="coiled-coil region" evidence="13">
    <location>
        <begin position="296"/>
        <end position="330"/>
    </location>
</feature>
<dbReference type="SUPFAM" id="SSF47954">
    <property type="entry name" value="Cyclin-like"/>
    <property type="match status" value="2"/>
</dbReference>
<dbReference type="CDD" id="cd20553">
    <property type="entry name" value="CYCLIN_TFIIIB90_rpt1"/>
    <property type="match status" value="1"/>
</dbReference>
<protein>
    <recommendedName>
        <fullName evidence="11">B-related factor 1</fullName>
    </recommendedName>
</protein>
<dbReference type="Gene3D" id="1.10.472.10">
    <property type="entry name" value="Cyclin-like"/>
    <property type="match status" value="2"/>
</dbReference>
<keyword evidence="6" id="KW-0862">Zinc</keyword>
<keyword evidence="5 12" id="KW-0863">Zinc-finger</keyword>
<evidence type="ECO:0000256" key="13">
    <source>
        <dbReference type="SAM" id="Coils"/>
    </source>
</evidence>
<dbReference type="GO" id="GO:0003743">
    <property type="term" value="F:translation initiation factor activity"/>
    <property type="evidence" value="ECO:0007669"/>
    <property type="project" value="UniProtKB-KW"/>
</dbReference>
<evidence type="ECO:0000256" key="6">
    <source>
        <dbReference type="ARBA" id="ARBA00022833"/>
    </source>
</evidence>
<evidence type="ECO:0000256" key="1">
    <source>
        <dbReference type="ARBA" id="ARBA00004123"/>
    </source>
</evidence>
<feature type="compositionally biased region" description="Acidic residues" evidence="14">
    <location>
        <begin position="403"/>
        <end position="416"/>
    </location>
</feature>
<evidence type="ECO:0000256" key="10">
    <source>
        <dbReference type="ARBA" id="ARBA00023242"/>
    </source>
</evidence>
<dbReference type="InterPro" id="IPR013763">
    <property type="entry name" value="Cyclin-like_dom"/>
</dbReference>
<feature type="compositionally biased region" description="Basic and acidic residues" evidence="14">
    <location>
        <begin position="511"/>
        <end position="523"/>
    </location>
</feature>
<dbReference type="PANTHER" id="PTHR11618">
    <property type="entry name" value="TRANSCRIPTION INITIATION FACTOR IIB-RELATED"/>
    <property type="match status" value="1"/>
</dbReference>
<evidence type="ECO:0000256" key="2">
    <source>
        <dbReference type="ARBA" id="ARBA00010857"/>
    </source>
</evidence>
<dbReference type="GO" id="GO:0000126">
    <property type="term" value="C:transcription factor TFIIIB complex"/>
    <property type="evidence" value="ECO:0007669"/>
    <property type="project" value="TreeGrafter"/>
</dbReference>
<accession>A0A1E1XCG8</accession>
<dbReference type="EMBL" id="GFAC01002289">
    <property type="protein sequence ID" value="JAT96899.1"/>
    <property type="molecule type" value="mRNA"/>
</dbReference>
<keyword evidence="4" id="KW-0677">Repeat</keyword>
<comment type="similarity">
    <text evidence="2">Belongs to the TFIIB family.</text>
</comment>
<dbReference type="Pfam" id="PF00382">
    <property type="entry name" value="TFIIB"/>
    <property type="match status" value="2"/>
</dbReference>
<dbReference type="InterPro" id="IPR000812">
    <property type="entry name" value="TFIIB"/>
</dbReference>
<evidence type="ECO:0000256" key="12">
    <source>
        <dbReference type="PROSITE-ProRule" id="PRU00469"/>
    </source>
</evidence>
<feature type="region of interest" description="Disordered" evidence="14">
    <location>
        <begin position="574"/>
        <end position="617"/>
    </location>
</feature>
<comment type="subcellular location">
    <subcellularLocation>
        <location evidence="1">Nucleus</location>
    </subcellularLocation>
</comment>
<sequence>MSSTKACQHCGCSEIDTDPTRGDAVCTGCGSVLENSIIVSEIQFEENAHGGSRAIGQLISMDGGPSRNLAGFHHGTGKESRELTLMKARKKIMQVSERLRLNQHCIDMAFNFYKMALTRHLTRGRRHSHVVAACIYMVCRIEGTPHMLLDLSDVVQVNVYELGKAFLKLSAALCINIPAIDPCLYIVRFAHHLEFGDKTHEVSMTALRMVQRMKRDWMHTGRRPSGLCGAALLVASRLHDFNRTIRDLVRVVKVCETTIRKRLTEFGDTPSSKLTLDEFMTIDLEEEQDPPCFKAARKKQKQLLDEQGRLEKVSEEISQLQKKIEAELEDRRRKVRGRFASHAKDDRLTEEEENQISNEFIMGDTMKTIHACINNSPQSNGETAASGSAAEELPRERLIVLQDNDESDPDDPDDPDCVIRDEPKQRQNGVAASLRPTAATLGLKESIEECMRIRNPVENTSETGELDLEGLDDEELDGYIMTDAEVKLKTKFWMDTHKEYLKEMEEKAARKALEAEENANKPESKKRKRRKRVPIQANTAGEAIEKMLQEKRISNKINYDVLKSLNSVELGFSAEPQQQSPQHPSASDADRSETQSVVSEPSKKKSRKAPPVPQQAFSALMSTVKSIALSQQKPVDMLSDDEELGDPVPQPAAASQDAAAMKELEQEIEGQEEEEEEEEEEELEDEEDEKDYHLSAAQLLTRHRGEEQDEYPYHEEIDDYMD</sequence>
<dbReference type="Pfam" id="PF08271">
    <property type="entry name" value="Zn_Ribbon_TF"/>
    <property type="match status" value="1"/>
</dbReference>
<dbReference type="FunFam" id="1.10.472.10:FF:000007">
    <property type="entry name" value="Transcription factor IIIB 90 kDa subunit"/>
    <property type="match status" value="1"/>
</dbReference>
<proteinExistence type="evidence at transcript level"/>
<dbReference type="GO" id="GO:0000995">
    <property type="term" value="F:RNA polymerase III general transcription initiation factor activity"/>
    <property type="evidence" value="ECO:0007669"/>
    <property type="project" value="TreeGrafter"/>
</dbReference>
<dbReference type="InterPro" id="IPR011665">
    <property type="entry name" value="BRF1_TBP-bd_dom"/>
</dbReference>
<organism evidence="16">
    <name type="scientific">Amblyomma aureolatum</name>
    <dbReference type="NCBI Taxonomy" id="187763"/>
    <lineage>
        <taxon>Eukaryota</taxon>
        <taxon>Metazoa</taxon>
        <taxon>Ecdysozoa</taxon>
        <taxon>Arthropoda</taxon>
        <taxon>Chelicerata</taxon>
        <taxon>Arachnida</taxon>
        <taxon>Acari</taxon>
        <taxon>Parasitiformes</taxon>
        <taxon>Ixodida</taxon>
        <taxon>Ixodoidea</taxon>
        <taxon>Ixodidae</taxon>
        <taxon>Amblyomminae</taxon>
        <taxon>Amblyomma</taxon>
    </lineage>
</organism>
<keyword evidence="7" id="KW-0805">Transcription regulation</keyword>
<dbReference type="InterPro" id="IPR013137">
    <property type="entry name" value="Znf_TFIIB"/>
</dbReference>
<keyword evidence="8" id="KW-0010">Activator</keyword>
<dbReference type="FunFam" id="1.10.472.10:FF:000002">
    <property type="entry name" value="Transcription factor IIIB 90 kDa subunit"/>
    <property type="match status" value="1"/>
</dbReference>
<keyword evidence="16" id="KW-0396">Initiation factor</keyword>
<dbReference type="GO" id="GO:0005634">
    <property type="term" value="C:nucleus"/>
    <property type="evidence" value="ECO:0007669"/>
    <property type="project" value="UniProtKB-SubCell"/>
</dbReference>
<feature type="compositionally biased region" description="Basic and acidic residues" evidence="14">
    <location>
        <begin position="703"/>
        <end position="715"/>
    </location>
</feature>
<name>A0A1E1XCG8_9ACAR</name>
<dbReference type="GO" id="GO:0097550">
    <property type="term" value="C:transcription preinitiation complex"/>
    <property type="evidence" value="ECO:0007669"/>
    <property type="project" value="TreeGrafter"/>
</dbReference>
<feature type="domain" description="TFIIB-type" evidence="15">
    <location>
        <begin position="3"/>
        <end position="34"/>
    </location>
</feature>
<dbReference type="Gene3D" id="2.20.25.10">
    <property type="match status" value="1"/>
</dbReference>
<dbReference type="PANTHER" id="PTHR11618:SF4">
    <property type="entry name" value="TRANSCRIPTION FACTOR IIIB 90 KDA SUBUNIT"/>
    <property type="match status" value="1"/>
</dbReference>
<evidence type="ECO:0000256" key="5">
    <source>
        <dbReference type="ARBA" id="ARBA00022771"/>
    </source>
</evidence>
<evidence type="ECO:0000256" key="14">
    <source>
        <dbReference type="SAM" id="MobiDB-lite"/>
    </source>
</evidence>